<comment type="similarity">
    <text evidence="6">Belongs to the RnpA family.</text>
</comment>
<comment type="function">
    <text evidence="6">RNaseP catalyzes the removal of the 5'-leader sequence from pre-tRNA to produce the mature 5'-terminus. It can also cleave other RNA substrates such as 4.5S RNA. The protein component plays an auxiliary but essential role in vivo by binding to the 5'-leader sequence and broadening the substrate specificity of the ribozyme.</text>
</comment>
<proteinExistence type="inferred from homology"/>
<dbReference type="EC" id="3.1.26.5" evidence="6 7"/>
<evidence type="ECO:0000256" key="5">
    <source>
        <dbReference type="ARBA" id="ARBA00022884"/>
    </source>
</evidence>
<dbReference type="Gene3D" id="3.30.230.10">
    <property type="match status" value="1"/>
</dbReference>
<evidence type="ECO:0000256" key="7">
    <source>
        <dbReference type="NCBIfam" id="TIGR00188"/>
    </source>
</evidence>
<protein>
    <recommendedName>
        <fullName evidence="6 7">Ribonuclease P protein component</fullName>
        <shortName evidence="6">RNase P protein</shortName>
        <shortName evidence="6">RNaseP protein</shortName>
        <ecNumber evidence="6 7">3.1.26.5</ecNumber>
    </recommendedName>
    <alternativeName>
        <fullName evidence="6">Protein C5</fullName>
    </alternativeName>
</protein>
<evidence type="ECO:0000313" key="8">
    <source>
        <dbReference type="EMBL" id="MDR6939576.1"/>
    </source>
</evidence>
<dbReference type="EMBL" id="JAVDUJ010000001">
    <property type="protein sequence ID" value="MDR6939576.1"/>
    <property type="molecule type" value="Genomic_DNA"/>
</dbReference>
<dbReference type="Pfam" id="PF00825">
    <property type="entry name" value="Ribonuclease_P"/>
    <property type="match status" value="1"/>
</dbReference>
<comment type="subunit">
    <text evidence="6">Consists of a catalytic RNA component (M1 or rnpB) and a protein subunit.</text>
</comment>
<organism evidence="8 9">
    <name type="scientific">Arcanobacterium hippocoleae</name>
    <dbReference type="NCBI Taxonomy" id="149017"/>
    <lineage>
        <taxon>Bacteria</taxon>
        <taxon>Bacillati</taxon>
        <taxon>Actinomycetota</taxon>
        <taxon>Actinomycetes</taxon>
        <taxon>Actinomycetales</taxon>
        <taxon>Actinomycetaceae</taxon>
        <taxon>Arcanobacterium</taxon>
    </lineage>
</organism>
<evidence type="ECO:0000313" key="9">
    <source>
        <dbReference type="Proteomes" id="UP001266099"/>
    </source>
</evidence>
<dbReference type="SUPFAM" id="SSF54211">
    <property type="entry name" value="Ribosomal protein S5 domain 2-like"/>
    <property type="match status" value="1"/>
</dbReference>
<evidence type="ECO:0000256" key="6">
    <source>
        <dbReference type="HAMAP-Rule" id="MF_00227"/>
    </source>
</evidence>
<dbReference type="PANTHER" id="PTHR33992:SF1">
    <property type="entry name" value="RIBONUCLEASE P PROTEIN COMPONENT"/>
    <property type="match status" value="1"/>
</dbReference>
<keyword evidence="2 6" id="KW-0540">Nuclease</keyword>
<dbReference type="HAMAP" id="MF_00227">
    <property type="entry name" value="RNase_P"/>
    <property type="match status" value="1"/>
</dbReference>
<name>A0ABU1T2H6_9ACTO</name>
<keyword evidence="4 6" id="KW-0378">Hydrolase</keyword>
<keyword evidence="3 6" id="KW-0255">Endonuclease</keyword>
<dbReference type="GO" id="GO:0004526">
    <property type="term" value="F:ribonuclease P activity"/>
    <property type="evidence" value="ECO:0007669"/>
    <property type="project" value="UniProtKB-EC"/>
</dbReference>
<keyword evidence="5 6" id="KW-0694">RNA-binding</keyword>
<reference evidence="8 9" key="1">
    <citation type="submission" date="2023-07" db="EMBL/GenBank/DDBJ databases">
        <title>Sequencing the genomes of 1000 actinobacteria strains.</title>
        <authorList>
            <person name="Klenk H.-P."/>
        </authorList>
    </citation>
    <scope>NUCLEOTIDE SEQUENCE [LARGE SCALE GENOMIC DNA]</scope>
    <source>
        <strain evidence="8 9">DSM 15539</strain>
    </source>
</reference>
<evidence type="ECO:0000256" key="3">
    <source>
        <dbReference type="ARBA" id="ARBA00022759"/>
    </source>
</evidence>
<keyword evidence="9" id="KW-1185">Reference proteome</keyword>
<dbReference type="InterPro" id="IPR000100">
    <property type="entry name" value="RNase_P"/>
</dbReference>
<accession>A0ABU1T2H6</accession>
<dbReference type="NCBIfam" id="TIGR00188">
    <property type="entry name" value="rnpA"/>
    <property type="match status" value="1"/>
</dbReference>
<dbReference type="RefSeq" id="WP_309956357.1">
    <property type="nucleotide sequence ID" value="NZ_JAVDUJ010000001.1"/>
</dbReference>
<gene>
    <name evidence="6" type="primary">rnpA</name>
    <name evidence="8" type="ORF">J2S36_001119</name>
</gene>
<evidence type="ECO:0000256" key="2">
    <source>
        <dbReference type="ARBA" id="ARBA00022722"/>
    </source>
</evidence>
<dbReference type="Proteomes" id="UP001266099">
    <property type="component" value="Unassembled WGS sequence"/>
</dbReference>
<keyword evidence="1 6" id="KW-0819">tRNA processing</keyword>
<dbReference type="InterPro" id="IPR020568">
    <property type="entry name" value="Ribosomal_Su5_D2-typ_SF"/>
</dbReference>
<comment type="catalytic activity">
    <reaction evidence="6">
        <text>Endonucleolytic cleavage of RNA, removing 5'-extranucleotides from tRNA precursor.</text>
        <dbReference type="EC" id="3.1.26.5"/>
    </reaction>
</comment>
<dbReference type="PANTHER" id="PTHR33992">
    <property type="entry name" value="RIBONUCLEASE P PROTEIN COMPONENT"/>
    <property type="match status" value="1"/>
</dbReference>
<evidence type="ECO:0000256" key="4">
    <source>
        <dbReference type="ARBA" id="ARBA00022801"/>
    </source>
</evidence>
<sequence length="126" mass="13947">MLPAANRMRKASEFQQVFRKGKKSSNALLAVYAISREAKTQADLAKVGFVVGKAVGNSVTRHKVTRRLREIVRKKLPVLGASEIVIRAFRPAADASSAELSLALEKNLRRLKFGDFLEKESSFSES</sequence>
<comment type="caution">
    <text evidence="8">The sequence shown here is derived from an EMBL/GenBank/DDBJ whole genome shotgun (WGS) entry which is preliminary data.</text>
</comment>
<evidence type="ECO:0000256" key="1">
    <source>
        <dbReference type="ARBA" id="ARBA00022694"/>
    </source>
</evidence>
<dbReference type="InterPro" id="IPR014721">
    <property type="entry name" value="Ribsml_uS5_D2-typ_fold_subgr"/>
</dbReference>